<evidence type="ECO:0000259" key="1">
    <source>
        <dbReference type="Pfam" id="PF00881"/>
    </source>
</evidence>
<accession>A0A2C8F936</accession>
<dbReference type="InterPro" id="IPR000415">
    <property type="entry name" value="Nitroreductase-like"/>
</dbReference>
<dbReference type="KEGG" id="pprf:DPRO_2035"/>
<keyword evidence="3" id="KW-1185">Reference proteome</keyword>
<dbReference type="AlphaFoldDB" id="A0A2C8F936"/>
<dbReference type="GO" id="GO:0016491">
    <property type="term" value="F:oxidoreductase activity"/>
    <property type="evidence" value="ECO:0007669"/>
    <property type="project" value="InterPro"/>
</dbReference>
<feature type="domain" description="Nitroreductase" evidence="1">
    <location>
        <begin position="101"/>
        <end position="230"/>
    </location>
</feature>
<dbReference type="Proteomes" id="UP000219215">
    <property type="component" value="Chromosome DPRO"/>
</dbReference>
<dbReference type="OrthoDB" id="9801593at2"/>
<dbReference type="InterPro" id="IPR029479">
    <property type="entry name" value="Nitroreductase"/>
</dbReference>
<feature type="domain" description="Nitroreductase" evidence="1">
    <location>
        <begin position="309"/>
        <end position="475"/>
    </location>
</feature>
<name>A0A2C8F936_9BACT</name>
<dbReference type="PANTHER" id="PTHR43745:SF2">
    <property type="entry name" value="NITROREDUCTASE MJ1384-RELATED"/>
    <property type="match status" value="1"/>
</dbReference>
<evidence type="ECO:0000313" key="3">
    <source>
        <dbReference type="Proteomes" id="UP000219215"/>
    </source>
</evidence>
<dbReference type="PANTHER" id="PTHR43745">
    <property type="entry name" value="NITROREDUCTASE MJ1384-RELATED"/>
    <property type="match status" value="1"/>
</dbReference>
<dbReference type="RefSeq" id="WP_097011895.1">
    <property type="nucleotide sequence ID" value="NZ_LT907975.1"/>
</dbReference>
<dbReference type="Pfam" id="PF00881">
    <property type="entry name" value="Nitroreductase"/>
    <property type="match status" value="2"/>
</dbReference>
<dbReference type="SUPFAM" id="SSF55469">
    <property type="entry name" value="FMN-dependent nitroreductase-like"/>
    <property type="match status" value="2"/>
</dbReference>
<dbReference type="Gene3D" id="3.40.109.10">
    <property type="entry name" value="NADH Oxidase"/>
    <property type="match status" value="2"/>
</dbReference>
<evidence type="ECO:0000313" key="2">
    <source>
        <dbReference type="EMBL" id="SOB58939.1"/>
    </source>
</evidence>
<dbReference type="NCBIfam" id="TIGR03605">
    <property type="entry name" value="antibiot_sagB"/>
    <property type="match status" value="1"/>
</dbReference>
<proteinExistence type="predicted"/>
<dbReference type="InterPro" id="IPR052544">
    <property type="entry name" value="Bacteriocin_Proc_Enz"/>
</dbReference>
<organism evidence="2 3">
    <name type="scientific">Pseudodesulfovibrio profundus</name>
    <dbReference type="NCBI Taxonomy" id="57320"/>
    <lineage>
        <taxon>Bacteria</taxon>
        <taxon>Pseudomonadati</taxon>
        <taxon>Thermodesulfobacteriota</taxon>
        <taxon>Desulfovibrionia</taxon>
        <taxon>Desulfovibrionales</taxon>
        <taxon>Desulfovibrionaceae</taxon>
    </lineage>
</organism>
<sequence length="479" mass="52839">MGNVLGRITDYHAETSHQRGKLFGRKLDRSEFPVPFKKYQGLPVFSLPEQPRMPRKHLDLALQPGVQSSKCDINIVSSICRLSCGVSRTRTYADGTVFHYRTVASAGGLYPAELYLALQNIRGIEDGLYHYSPHVHALTQLRRGYAFSILRGNDPIIRGYISSIYHRSSWKYGQRAYRYCLLDAGHLLENSILAGRLFGLPSKADLDFNDRKVNDYLCLDAQYEACLAMVHFVGCSAATEVDESIVQTGDDIRQFSRSAPVAKAPSELLEAHRLTSSFARCPVRPPAPAPEGGISLKPPVIDKRATTAILERRSSRNFVPRSIPAAPLKDIVSFLCLDVPPVCMDAVRVGFLAAEHSEFAPGQYRIHRPSSSYHLVQSGNYMAESARVCLDQQWLSNAAAHFVFTADIESLNKHCGPRAYRYAQLQAGRLGQRIYVAAQAKGLGACGIGAFFDDEAAGLLSLPPGQVLLYLVAVGPVQR</sequence>
<gene>
    <name evidence="2" type="ORF">DPRO_2035</name>
</gene>
<protein>
    <submittedName>
        <fullName evidence="2">Nitroreductase</fullName>
    </submittedName>
</protein>
<dbReference type="InterPro" id="IPR020051">
    <property type="entry name" value="SagB-type_dehydrogenase"/>
</dbReference>
<dbReference type="EMBL" id="LT907975">
    <property type="protein sequence ID" value="SOB58939.1"/>
    <property type="molecule type" value="Genomic_DNA"/>
</dbReference>
<reference evidence="3" key="1">
    <citation type="submission" date="2017-09" db="EMBL/GenBank/DDBJ databases">
        <authorList>
            <person name="Regsiter A."/>
            <person name="William W."/>
        </authorList>
    </citation>
    <scope>NUCLEOTIDE SEQUENCE [LARGE SCALE GENOMIC DNA]</scope>
    <source>
        <strain evidence="3">500-1</strain>
    </source>
</reference>
<dbReference type="CDD" id="cd02142">
    <property type="entry name" value="McbC_SagB-like_oxidoreductase"/>
    <property type="match status" value="2"/>
</dbReference>